<keyword evidence="2" id="KW-1185">Reference proteome</keyword>
<dbReference type="Proteomes" id="UP000054099">
    <property type="component" value="Unassembled WGS sequence"/>
</dbReference>
<proteinExistence type="predicted"/>
<evidence type="ECO:0000313" key="2">
    <source>
        <dbReference type="Proteomes" id="UP000054099"/>
    </source>
</evidence>
<gene>
    <name evidence="1" type="ORF">AS030_16925</name>
</gene>
<sequence>MTHQGRTLFLFSRKFDKKTNDKHGEQNQADHDGNGQILSDYIFRTCVVIRICLFQFFPNYTILADLIKHILKDQLFHAMINGG</sequence>
<organism evidence="1 2">
    <name type="scientific">Fictibacillus enclensis</name>
    <dbReference type="NCBI Taxonomy" id="1017270"/>
    <lineage>
        <taxon>Bacteria</taxon>
        <taxon>Bacillati</taxon>
        <taxon>Bacillota</taxon>
        <taxon>Bacilli</taxon>
        <taxon>Bacillales</taxon>
        <taxon>Fictibacillaceae</taxon>
        <taxon>Fictibacillus</taxon>
    </lineage>
</organism>
<dbReference type="AlphaFoldDB" id="A0A0V8J4A3"/>
<reference evidence="1 2" key="1">
    <citation type="journal article" date="2014" name="Antonie Van Leeuwenhoek">
        <title>Fictibacillus enclensis sp. nov., isolated from marine sediment.</title>
        <authorList>
            <person name="Dastager S.G."/>
            <person name="Mawlankar R."/>
            <person name="Srinivasan K."/>
            <person name="Tang S.K."/>
            <person name="Lee J.C."/>
            <person name="Ramana V.V."/>
            <person name="Shouche Y.S."/>
        </authorList>
    </citation>
    <scope>NUCLEOTIDE SEQUENCE [LARGE SCALE GENOMIC DNA]</scope>
    <source>
        <strain evidence="1 2">NIO-1003</strain>
    </source>
</reference>
<protein>
    <submittedName>
        <fullName evidence="1">Uncharacterized protein</fullName>
    </submittedName>
</protein>
<name>A0A0V8J4A3_9BACL</name>
<evidence type="ECO:0000313" key="1">
    <source>
        <dbReference type="EMBL" id="KSU81966.1"/>
    </source>
</evidence>
<accession>A0A0V8J4A3</accession>
<dbReference type="EMBL" id="LNQN01000005">
    <property type="protein sequence ID" value="KSU81966.1"/>
    <property type="molecule type" value="Genomic_DNA"/>
</dbReference>
<comment type="caution">
    <text evidence="1">The sequence shown here is derived from an EMBL/GenBank/DDBJ whole genome shotgun (WGS) entry which is preliminary data.</text>
</comment>